<name>A0ABU6GAV3_9BACL</name>
<dbReference type="RefSeq" id="WP_326075242.1">
    <property type="nucleotide sequence ID" value="NZ_JARLKY010000090.1"/>
</dbReference>
<evidence type="ECO:0000313" key="1">
    <source>
        <dbReference type="EMBL" id="MEC0231272.1"/>
    </source>
</evidence>
<sequence length="52" mass="6021">MAINVFIDGEFHKTYASPKEMNEDQIPNVAVQRSEALNEEKTDFNLYMVTIK</sequence>
<dbReference type="Proteomes" id="UP001338137">
    <property type="component" value="Unassembled WGS sequence"/>
</dbReference>
<reference evidence="1 2" key="1">
    <citation type="submission" date="2023-03" db="EMBL/GenBank/DDBJ databases">
        <title>Bacillus Genome Sequencing.</title>
        <authorList>
            <person name="Dunlap C."/>
        </authorList>
    </citation>
    <scope>NUCLEOTIDE SEQUENCE [LARGE SCALE GENOMIC DNA]</scope>
    <source>
        <strain evidence="1 2">BD-533</strain>
    </source>
</reference>
<keyword evidence="2" id="KW-1185">Reference proteome</keyword>
<protein>
    <submittedName>
        <fullName evidence="1">Uncharacterized protein</fullName>
    </submittedName>
</protein>
<gene>
    <name evidence="1" type="ORF">P4I72_29660</name>
</gene>
<accession>A0ABU6GAV3</accession>
<comment type="caution">
    <text evidence="1">The sequence shown here is derived from an EMBL/GenBank/DDBJ whole genome shotgun (WGS) entry which is preliminary data.</text>
</comment>
<proteinExistence type="predicted"/>
<organism evidence="1 2">
    <name type="scientific">Paenibacillus alba</name>
    <dbReference type="NCBI Taxonomy" id="1197127"/>
    <lineage>
        <taxon>Bacteria</taxon>
        <taxon>Bacillati</taxon>
        <taxon>Bacillota</taxon>
        <taxon>Bacilli</taxon>
        <taxon>Bacillales</taxon>
        <taxon>Paenibacillaceae</taxon>
        <taxon>Paenibacillus</taxon>
    </lineage>
</organism>
<evidence type="ECO:0000313" key="2">
    <source>
        <dbReference type="Proteomes" id="UP001338137"/>
    </source>
</evidence>
<dbReference type="EMBL" id="JARLKY010000090">
    <property type="protein sequence ID" value="MEC0231272.1"/>
    <property type="molecule type" value="Genomic_DNA"/>
</dbReference>